<dbReference type="InterPro" id="IPR019149">
    <property type="entry name" value="ABHD18"/>
</dbReference>
<dbReference type="Proteomes" id="UP000321514">
    <property type="component" value="Unassembled WGS sequence"/>
</dbReference>
<protein>
    <submittedName>
        <fullName evidence="2">Uncharacterized conserved protein</fullName>
    </submittedName>
</protein>
<dbReference type="Pfam" id="PF09752">
    <property type="entry name" value="ABHD18"/>
    <property type="match status" value="1"/>
</dbReference>
<dbReference type="EMBL" id="FOIB01000008">
    <property type="protein sequence ID" value="SEU28924.1"/>
    <property type="molecule type" value="Genomic_DNA"/>
</dbReference>
<organism evidence="1 4">
    <name type="scientific">Myxococcus fulvus</name>
    <dbReference type="NCBI Taxonomy" id="33"/>
    <lineage>
        <taxon>Bacteria</taxon>
        <taxon>Pseudomonadati</taxon>
        <taxon>Myxococcota</taxon>
        <taxon>Myxococcia</taxon>
        <taxon>Myxococcales</taxon>
        <taxon>Cystobacterineae</taxon>
        <taxon>Myxococcaceae</taxon>
        <taxon>Myxococcus</taxon>
    </lineage>
</organism>
<accession>A0A511T3W0</accession>
<evidence type="ECO:0000313" key="4">
    <source>
        <dbReference type="Proteomes" id="UP000321514"/>
    </source>
</evidence>
<dbReference type="SUPFAM" id="SSF53474">
    <property type="entry name" value="alpha/beta-Hydrolases"/>
    <property type="match status" value="1"/>
</dbReference>
<proteinExistence type="predicted"/>
<dbReference type="RefSeq" id="WP_245772484.1">
    <property type="nucleotide sequence ID" value="NZ_BJXR01000030.1"/>
</dbReference>
<dbReference type="Gene3D" id="3.40.50.1820">
    <property type="entry name" value="alpha/beta hydrolase"/>
    <property type="match status" value="1"/>
</dbReference>
<dbReference type="Proteomes" id="UP000183760">
    <property type="component" value="Unassembled WGS sequence"/>
</dbReference>
<dbReference type="PANTHER" id="PTHR13617">
    <property type="entry name" value="PROTEIN ABHD18"/>
    <property type="match status" value="1"/>
</dbReference>
<dbReference type="EMBL" id="BJXR01000030">
    <property type="protein sequence ID" value="GEN08859.1"/>
    <property type="molecule type" value="Genomic_DNA"/>
</dbReference>
<gene>
    <name evidence="1" type="ORF">MFU01_38960</name>
    <name evidence="2" type="ORF">SAMN05443572_108104</name>
</gene>
<sequence>MHPLDAFMAALASRRLFCDGWGDEETFAGAPLSGRLAATVLPLEVRWGAEQAAGRRRFRDGAFDSPWVALPSEVRLGSVRWMTSERGRGRDACVVLAASRDEGFRLRSWLFAPLVEEGVDLFLLENPYYGTRRALGQKGPHIRTVSEQLQMNIASIEEARALVAHARREGYERVAVAGYSMGGYMAALTAATIPEPVGVAALAAGASPAPVFTKGVHSRSIDFRRLAGSPDETEARTRLATILDAASARLLPPPVKPSAAVILACARDAFVPLAEARALHAHWPGSELRIVDAGHISAVITSGAALRGAIRDAVHRAGT</sequence>
<evidence type="ECO:0000313" key="2">
    <source>
        <dbReference type="EMBL" id="SEU28924.1"/>
    </source>
</evidence>
<dbReference type="STRING" id="1334629.MFUL124B02_15370"/>
<reference evidence="1 4" key="2">
    <citation type="submission" date="2019-07" db="EMBL/GenBank/DDBJ databases">
        <title>Whole genome shotgun sequence of Myxococcus fulvus NBRC 100333.</title>
        <authorList>
            <person name="Hosoyama A."/>
            <person name="Uohara A."/>
            <person name="Ohji S."/>
            <person name="Ichikawa N."/>
        </authorList>
    </citation>
    <scope>NUCLEOTIDE SEQUENCE [LARGE SCALE GENOMIC DNA]</scope>
    <source>
        <strain evidence="1 4">NBRC 100333</strain>
    </source>
</reference>
<evidence type="ECO:0000313" key="1">
    <source>
        <dbReference type="EMBL" id="GEN08859.1"/>
    </source>
</evidence>
<name>A0A511T3W0_MYXFU</name>
<keyword evidence="3" id="KW-1185">Reference proteome</keyword>
<dbReference type="InterPro" id="IPR029058">
    <property type="entry name" value="AB_hydrolase_fold"/>
</dbReference>
<dbReference type="PANTHER" id="PTHR13617:SF14">
    <property type="entry name" value="PROTEIN ABHD18"/>
    <property type="match status" value="1"/>
</dbReference>
<comment type="caution">
    <text evidence="1">The sequence shown here is derived from an EMBL/GenBank/DDBJ whole genome shotgun (WGS) entry which is preliminary data.</text>
</comment>
<dbReference type="AlphaFoldDB" id="A0A511T3W0"/>
<reference evidence="2 3" key="1">
    <citation type="submission" date="2016-10" db="EMBL/GenBank/DDBJ databases">
        <authorList>
            <person name="Varghese N."/>
            <person name="Submissions S."/>
        </authorList>
    </citation>
    <scope>NUCLEOTIDE SEQUENCE [LARGE SCALE GENOMIC DNA]</scope>
    <source>
        <strain evidence="2 3">DSM 16525</strain>
    </source>
</reference>
<evidence type="ECO:0000313" key="3">
    <source>
        <dbReference type="Proteomes" id="UP000183760"/>
    </source>
</evidence>